<protein>
    <submittedName>
        <fullName evidence="2">(northern house mosquito) hypothetical protein</fullName>
    </submittedName>
</protein>
<organism evidence="2">
    <name type="scientific">Culex pipiens</name>
    <name type="common">House mosquito</name>
    <dbReference type="NCBI Taxonomy" id="7175"/>
    <lineage>
        <taxon>Eukaryota</taxon>
        <taxon>Metazoa</taxon>
        <taxon>Ecdysozoa</taxon>
        <taxon>Arthropoda</taxon>
        <taxon>Hexapoda</taxon>
        <taxon>Insecta</taxon>
        <taxon>Pterygota</taxon>
        <taxon>Neoptera</taxon>
        <taxon>Endopterygota</taxon>
        <taxon>Diptera</taxon>
        <taxon>Nematocera</taxon>
        <taxon>Culicoidea</taxon>
        <taxon>Culicidae</taxon>
        <taxon>Culicinae</taxon>
        <taxon>Culicini</taxon>
        <taxon>Culex</taxon>
        <taxon>Culex</taxon>
    </lineage>
</organism>
<evidence type="ECO:0000256" key="1">
    <source>
        <dbReference type="SAM" id="Phobius"/>
    </source>
</evidence>
<evidence type="ECO:0000313" key="2">
    <source>
        <dbReference type="EMBL" id="CAG6451576.1"/>
    </source>
</evidence>
<dbReference type="EMBL" id="HBUE01018505">
    <property type="protein sequence ID" value="CAG6451568.1"/>
    <property type="molecule type" value="Transcribed_RNA"/>
</dbReference>
<proteinExistence type="predicted"/>
<feature type="transmembrane region" description="Helical" evidence="1">
    <location>
        <begin position="20"/>
        <end position="45"/>
    </location>
</feature>
<accession>A0A8D8A706</accession>
<reference evidence="2" key="1">
    <citation type="submission" date="2021-05" db="EMBL/GenBank/DDBJ databases">
        <authorList>
            <person name="Alioto T."/>
            <person name="Alioto T."/>
            <person name="Gomez Garrido J."/>
        </authorList>
    </citation>
    <scope>NUCLEOTIDE SEQUENCE</scope>
</reference>
<sequence>MRGRRRNVPDHCSRVTFRKFTLFCIVTLYLSLGFSPLTSLLRSIFHFSKQRNCFSFFFCEFSFSKIKFFSPLFPVKFWQQLENSAQSRGRRCFSSLAEPRAS</sequence>
<name>A0A8D8A706_CULPI</name>
<keyword evidence="1" id="KW-1133">Transmembrane helix</keyword>
<dbReference type="EMBL" id="HBUE01018503">
    <property type="protein sequence ID" value="CAG6451565.1"/>
    <property type="molecule type" value="Transcribed_RNA"/>
</dbReference>
<keyword evidence="1" id="KW-0472">Membrane</keyword>
<dbReference type="AlphaFoldDB" id="A0A8D8A706"/>
<dbReference type="EMBL" id="HBUE01018510">
    <property type="protein sequence ID" value="CAG6451573.1"/>
    <property type="molecule type" value="Transcribed_RNA"/>
</dbReference>
<keyword evidence="1" id="KW-0812">Transmembrane</keyword>
<dbReference type="EMBL" id="HBUE01018513">
    <property type="protein sequence ID" value="CAG6451576.1"/>
    <property type="molecule type" value="Transcribed_RNA"/>
</dbReference>
<dbReference type="EMBL" id="HBUE01018506">
    <property type="protein sequence ID" value="CAG6451569.1"/>
    <property type="molecule type" value="Transcribed_RNA"/>
</dbReference>
<dbReference type="EMBL" id="HBUE01018504">
    <property type="protein sequence ID" value="CAG6451567.1"/>
    <property type="molecule type" value="Transcribed_RNA"/>
</dbReference>